<evidence type="ECO:0000313" key="2">
    <source>
        <dbReference type="Proteomes" id="UP000036106"/>
    </source>
</evidence>
<dbReference type="STRING" id="1007676.ABM34_04340"/>
<dbReference type="PATRIC" id="fig|1007676.4.peg.888"/>
<organism evidence="1 2">
    <name type="scientific">Companilactobacillus ginsenosidimutans</name>
    <dbReference type="NCBI Taxonomy" id="1007676"/>
    <lineage>
        <taxon>Bacteria</taxon>
        <taxon>Bacillati</taxon>
        <taxon>Bacillota</taxon>
        <taxon>Bacilli</taxon>
        <taxon>Lactobacillales</taxon>
        <taxon>Lactobacillaceae</taxon>
        <taxon>Companilactobacillus</taxon>
    </lineage>
</organism>
<sequence>MSEYDVYKFLNQSTSLTDFMNDVRGKRLSNNPIFVGTPVNSFVQNKNAPWIRITSIPGDLADYADDERIIEYPRFQIDFWIVKTKAQESVDMERLIYKLMRSFGFERYYKYRATDPDMTDLLMVQSNYEFQGLA</sequence>
<evidence type="ECO:0000313" key="1">
    <source>
        <dbReference type="EMBL" id="AKP68396.1"/>
    </source>
</evidence>
<dbReference type="Proteomes" id="UP000036106">
    <property type="component" value="Chromosome"/>
</dbReference>
<name>A0A0H4QMQ6_9LACO</name>
<accession>A0A0H4QMQ6</accession>
<gene>
    <name evidence="1" type="ORF">ABM34_04340</name>
</gene>
<proteinExistence type="predicted"/>
<protein>
    <submittedName>
        <fullName evidence="1">Uncharacterized protein</fullName>
    </submittedName>
</protein>
<keyword evidence="2" id="KW-1185">Reference proteome</keyword>
<dbReference type="AlphaFoldDB" id="A0A0H4QMQ6"/>
<dbReference type="KEGG" id="lgn:ABM34_04340"/>
<reference evidence="2" key="1">
    <citation type="submission" date="2015-07" db="EMBL/GenBank/DDBJ databases">
        <title>Lactobacillus ginsenosidimutans/EMML 3141/ whole genome sequencing.</title>
        <authorList>
            <person name="Kim M.K."/>
            <person name="Im W.-T."/>
            <person name="Srinivasan S."/>
            <person name="Lee J.-J."/>
        </authorList>
    </citation>
    <scope>NUCLEOTIDE SEQUENCE [LARGE SCALE GENOMIC DNA]</scope>
    <source>
        <strain evidence="2">EMML 3041</strain>
    </source>
</reference>
<dbReference type="EMBL" id="CP012034">
    <property type="protein sequence ID" value="AKP68396.1"/>
    <property type="molecule type" value="Genomic_DNA"/>
</dbReference>